<dbReference type="Gene3D" id="1.10.10.10">
    <property type="entry name" value="Winged helix-like DNA-binding domain superfamily/Winged helix DNA-binding domain"/>
    <property type="match status" value="2"/>
</dbReference>
<feature type="DNA-binding region" description="H-T-H motif" evidence="5">
    <location>
        <begin position="514"/>
        <end position="533"/>
    </location>
</feature>
<dbReference type="SUPFAM" id="SSF88659">
    <property type="entry name" value="Sigma3 and sigma4 domains of RNA polymerase sigma factors"/>
    <property type="match status" value="2"/>
</dbReference>
<feature type="coiled-coil region" evidence="6">
    <location>
        <begin position="299"/>
        <end position="326"/>
    </location>
</feature>
<evidence type="ECO:0000259" key="9">
    <source>
        <dbReference type="PROSITE" id="PS00716"/>
    </source>
</evidence>
<dbReference type="EMBL" id="JAAGBB010000015">
    <property type="protein sequence ID" value="MBR0665495.1"/>
    <property type="molecule type" value="Genomic_DNA"/>
</dbReference>
<dbReference type="Pfam" id="PF04545">
    <property type="entry name" value="Sigma70_r4"/>
    <property type="match status" value="1"/>
</dbReference>
<dbReference type="InterPro" id="IPR014284">
    <property type="entry name" value="RNA_pol_sigma-70_dom"/>
</dbReference>
<evidence type="ECO:0000256" key="1">
    <source>
        <dbReference type="ARBA" id="ARBA00023015"/>
    </source>
</evidence>
<dbReference type="PANTHER" id="PTHR30603:SF60">
    <property type="entry name" value="RNA POLYMERASE SIGMA FACTOR RPOD"/>
    <property type="match status" value="1"/>
</dbReference>
<dbReference type="Pfam" id="PF04542">
    <property type="entry name" value="Sigma70_r2"/>
    <property type="match status" value="1"/>
</dbReference>
<dbReference type="PRINTS" id="PR00046">
    <property type="entry name" value="SIGMA70FCT"/>
</dbReference>
<dbReference type="PANTHER" id="PTHR30603">
    <property type="entry name" value="RNA POLYMERASE SIGMA FACTOR RPO"/>
    <property type="match status" value="1"/>
</dbReference>
<feature type="region of interest" description="Sigma-70 factor domain-4" evidence="5">
    <location>
        <begin position="488"/>
        <end position="541"/>
    </location>
</feature>
<dbReference type="InterPro" id="IPR013325">
    <property type="entry name" value="RNA_pol_sigma_r2"/>
</dbReference>
<dbReference type="CDD" id="cd06171">
    <property type="entry name" value="Sigma70_r4"/>
    <property type="match status" value="1"/>
</dbReference>
<keyword evidence="11" id="KW-1185">Reference proteome</keyword>
<protein>
    <recommendedName>
        <fullName evidence="5">RNA polymerase sigma factor RpoD</fullName>
    </recommendedName>
    <alternativeName>
        <fullName evidence="5">Sigma-70</fullName>
    </alternativeName>
</protein>
<dbReference type="Pfam" id="PF00140">
    <property type="entry name" value="Sigma70_r1_2"/>
    <property type="match status" value="1"/>
</dbReference>
<dbReference type="HAMAP" id="MF_00963">
    <property type="entry name" value="Sigma70_RpoD_SigA"/>
    <property type="match status" value="1"/>
</dbReference>
<keyword evidence="5" id="KW-0963">Cytoplasm</keyword>
<feature type="domain" description="RNA polymerase sigma-70" evidence="9">
    <location>
        <begin position="513"/>
        <end position="539"/>
    </location>
</feature>
<comment type="caution">
    <text evidence="10">The sequence shown here is derived from an EMBL/GenBank/DDBJ whole genome shotgun (WGS) entry which is preliminary data.</text>
</comment>
<feature type="compositionally biased region" description="Basic and acidic residues" evidence="7">
    <location>
        <begin position="49"/>
        <end position="60"/>
    </location>
</feature>
<evidence type="ECO:0000256" key="3">
    <source>
        <dbReference type="ARBA" id="ARBA00023125"/>
    </source>
</evidence>
<keyword evidence="2 5" id="KW-0731">Sigma factor</keyword>
<evidence type="ECO:0000259" key="8">
    <source>
        <dbReference type="PROSITE" id="PS00715"/>
    </source>
</evidence>
<keyword evidence="3 5" id="KW-0238">DNA-binding</keyword>
<organism evidence="10 11">
    <name type="scientific">Plastoroseomonas hellenica</name>
    <dbReference type="NCBI Taxonomy" id="2687306"/>
    <lineage>
        <taxon>Bacteria</taxon>
        <taxon>Pseudomonadati</taxon>
        <taxon>Pseudomonadota</taxon>
        <taxon>Alphaproteobacteria</taxon>
        <taxon>Acetobacterales</taxon>
        <taxon>Acetobacteraceae</taxon>
        <taxon>Plastoroseomonas</taxon>
    </lineage>
</organism>
<evidence type="ECO:0000313" key="10">
    <source>
        <dbReference type="EMBL" id="MBR0665495.1"/>
    </source>
</evidence>
<dbReference type="InterPro" id="IPR007630">
    <property type="entry name" value="RNA_pol_sigma70_r4"/>
</dbReference>
<name>A0ABS5EYW2_9PROT</name>
<reference evidence="11" key="1">
    <citation type="journal article" date="2021" name="Syst. Appl. Microbiol.">
        <title>Roseomonas hellenica sp. nov., isolated from roots of wild-growing Alkanna tinctoria.</title>
        <authorList>
            <person name="Rat A."/>
            <person name="Naranjo H.D."/>
            <person name="Lebbe L."/>
            <person name="Cnockaert M."/>
            <person name="Krigas N."/>
            <person name="Grigoriadou K."/>
            <person name="Maloupa E."/>
            <person name="Willems A."/>
        </authorList>
    </citation>
    <scope>NUCLEOTIDE SEQUENCE [LARGE SCALE GENOMIC DNA]</scope>
    <source>
        <strain evidence="11">LMG 31523</strain>
    </source>
</reference>
<keyword evidence="1 5" id="KW-0805">Transcription regulation</keyword>
<evidence type="ECO:0000256" key="6">
    <source>
        <dbReference type="SAM" id="Coils"/>
    </source>
</evidence>
<dbReference type="NCBIfam" id="TIGR02937">
    <property type="entry name" value="sigma70-ECF"/>
    <property type="match status" value="1"/>
</dbReference>
<evidence type="ECO:0000256" key="7">
    <source>
        <dbReference type="SAM" id="MobiDB-lite"/>
    </source>
</evidence>
<dbReference type="Gene3D" id="1.10.601.10">
    <property type="entry name" value="RNA Polymerase Primary Sigma Factor"/>
    <property type="match status" value="1"/>
</dbReference>
<dbReference type="RefSeq" id="WP_211853163.1">
    <property type="nucleotide sequence ID" value="NZ_JAAGBB010000015.1"/>
</dbReference>
<dbReference type="PROSITE" id="PS00715">
    <property type="entry name" value="SIGMA70_1"/>
    <property type="match status" value="1"/>
</dbReference>
<comment type="subcellular location">
    <subcellularLocation>
        <location evidence="5">Cytoplasm</location>
    </subcellularLocation>
</comment>
<dbReference type="Proteomes" id="UP001196870">
    <property type="component" value="Unassembled WGS sequence"/>
</dbReference>
<dbReference type="InterPro" id="IPR007627">
    <property type="entry name" value="RNA_pol_sigma70_r2"/>
</dbReference>
<feature type="short sequence motif" description="Interaction with polymerase core subunit RpoC" evidence="5">
    <location>
        <begin position="344"/>
        <end position="347"/>
    </location>
</feature>
<evidence type="ECO:0000256" key="5">
    <source>
        <dbReference type="HAMAP-Rule" id="MF_00963"/>
    </source>
</evidence>
<dbReference type="InterPro" id="IPR009042">
    <property type="entry name" value="RNA_pol_sigma70_r1_2"/>
</dbReference>
<feature type="domain" description="RNA polymerase sigma-70" evidence="8">
    <location>
        <begin position="344"/>
        <end position="357"/>
    </location>
</feature>
<dbReference type="PROSITE" id="PS00716">
    <property type="entry name" value="SIGMA70_2"/>
    <property type="match status" value="1"/>
</dbReference>
<evidence type="ECO:0000313" key="11">
    <source>
        <dbReference type="Proteomes" id="UP001196870"/>
    </source>
</evidence>
<dbReference type="InterPro" id="IPR036388">
    <property type="entry name" value="WH-like_DNA-bd_sf"/>
</dbReference>
<feature type="region of interest" description="Disordered" evidence="7">
    <location>
        <begin position="1"/>
        <end position="78"/>
    </location>
</feature>
<comment type="similarity">
    <text evidence="5">Belongs to the sigma-70 factor family. RpoD/SigA subfamily.</text>
</comment>
<keyword evidence="4 5" id="KW-0804">Transcription</keyword>
<sequence>MDGSFRGDMPGVAVLERVPSRRPATAAEDILTRTPGAEPLVREEAEDAQEARREGAEPEHAAPPPVAPGSGNLGAAILGRSTDPEHLFLREVSRTALLSREEEVVLAQRIEAGREAMLLAISESPTTLAMITAWREAIAEGRLPLREITEFETPTAASDSEEEMEGEPAAATPGQQPRSEALAGFDAVIAAGLPSGADDRRRIAALIGTLRLRPDRLDALAGCLRDAHRRLTALDGRALRLAQAAGVAREDFLRHWTGAAEAAERLVRRLPKPSARDLVAIRADIAGLERQVGLAAAGIRRIHAEMMRGEREMQRAKEALTRANLRLVVHIARRYRNRGLMVNDLIQEGNIGLMRAVEKFDWRRGFKFATYATWWVRQSISRAIIDQARTIRVPVHMTETVTKIARASRSLAQQTGREPTPEELAARLGMPLDKVQAVRRLAHEPVSLDTPIGEDEDARLGDLIEDRNAVQPFEATAKADMRAATMQVLSGLSPREERILRMRFGIGTDRDHTLEEVGRTFSVTRERIRQIEAKALQKLKKEANRRALRSFLASE</sequence>
<dbReference type="Pfam" id="PF04539">
    <property type="entry name" value="Sigma70_r3"/>
    <property type="match status" value="1"/>
</dbReference>
<accession>A0ABS5EYW2</accession>
<dbReference type="InterPro" id="IPR013324">
    <property type="entry name" value="RNA_pol_sigma_r3/r4-like"/>
</dbReference>
<feature type="region of interest" description="Sigma-70 factor domain-2" evidence="5">
    <location>
        <begin position="320"/>
        <end position="390"/>
    </location>
</feature>
<dbReference type="InterPro" id="IPR028630">
    <property type="entry name" value="Sigma70_RpoD"/>
</dbReference>
<proteinExistence type="inferred from homology"/>
<feature type="region of interest" description="Disordered" evidence="7">
    <location>
        <begin position="153"/>
        <end position="178"/>
    </location>
</feature>
<dbReference type="InterPro" id="IPR007624">
    <property type="entry name" value="RNA_pol_sigma70_r3"/>
</dbReference>
<comment type="function">
    <text evidence="5">Sigma factors are initiation factors that promote the attachment of RNA polymerase to specific initiation sites and are then released. This sigma factor is the primary sigma factor during exponential growth.</text>
</comment>
<dbReference type="InterPro" id="IPR000943">
    <property type="entry name" value="RNA_pol_sigma70"/>
</dbReference>
<comment type="subunit">
    <text evidence="5">Interacts transiently with the RNA polymerase catalytic core.</text>
</comment>
<evidence type="ECO:0000256" key="2">
    <source>
        <dbReference type="ARBA" id="ARBA00023082"/>
    </source>
</evidence>
<gene>
    <name evidence="5" type="primary">rpoD</name>
    <name evidence="10" type="ORF">GXW71_14125</name>
</gene>
<evidence type="ECO:0000256" key="4">
    <source>
        <dbReference type="ARBA" id="ARBA00023163"/>
    </source>
</evidence>
<dbReference type="SUPFAM" id="SSF88946">
    <property type="entry name" value="Sigma2 domain of RNA polymerase sigma factors"/>
    <property type="match status" value="1"/>
</dbReference>
<feature type="region of interest" description="Sigma-70 factor domain-3" evidence="5">
    <location>
        <begin position="399"/>
        <end position="475"/>
    </location>
</feature>
<keyword evidence="6" id="KW-0175">Coiled coil</keyword>
<dbReference type="InterPro" id="IPR050239">
    <property type="entry name" value="Sigma-70_RNA_pol_init_factors"/>
</dbReference>